<feature type="compositionally biased region" description="Basic and acidic residues" evidence="1">
    <location>
        <begin position="435"/>
        <end position="444"/>
    </location>
</feature>
<feature type="compositionally biased region" description="Acidic residues" evidence="1">
    <location>
        <begin position="446"/>
        <end position="460"/>
    </location>
</feature>
<dbReference type="Proteomes" id="UP000499080">
    <property type="component" value="Unassembled WGS sequence"/>
</dbReference>
<feature type="transmembrane region" description="Helical" evidence="2">
    <location>
        <begin position="322"/>
        <end position="345"/>
    </location>
</feature>
<name>A0A4Y2IWL4_ARAVE</name>
<feature type="region of interest" description="Disordered" evidence="1">
    <location>
        <begin position="1"/>
        <end position="128"/>
    </location>
</feature>
<sequence>MFEDFSDDDIDLELSARHKRSVDDEDEDSAEVKEKGLNALLSKTIRGSLKLVEEPRKESGEVDDVEDSSQQSAIVSADRDAATSTSQKTSHKSPDPLTITSSGPTMSLSMPSSASSTSASSPKEDTVAALSPHDVKLLEEEKEETFVEKLKRWYGFFCTFVNSVLISTTAKLNAVSKDYRFVARQLSKEKKLLKERFIHNGSFDMKQAEDEMKCKEELNNIPGSSKDLKQVAVVVKKTNLDFLGSCELTSSQDVLEGGSKKHPTFMRFLVALYYAAISRSELLCYIVIVVNQMKAASILSLPLPLLVFLWGTLSVPRPTKAFWITIITYTEAIVVLKYLFQFYFFPWNNSPPPPNNPFYPTIIFGVRKDENYAGYDLAVLLVVFFHRFMLKSLGLWKDTEKSLIIPNVEVTSERGSIEDKDRERPVSVSAPEVKALPEPKKAAQEDGGEESDGLEECSDGEGSEMSLYEELPKVDVSKIVGNVVDPVKMFFYHLLYPEYRVTVDVYAYMFFCDFINFFIVVFGYSAFGWKYVFAAPIFLVLKEAPFGFESIEKQLWRNKQNDRPISDSEIKAVRSQLFKTDQWLPPAGHVSEDATSHA</sequence>
<dbReference type="InterPro" id="IPR027272">
    <property type="entry name" value="Piezo"/>
</dbReference>
<gene>
    <name evidence="4" type="primary">Piezo_2</name>
    <name evidence="4" type="ORF">AVEN_11209_1</name>
</gene>
<protein>
    <submittedName>
        <fullName evidence="4">Piezo-type mechanosensitive ion channel component</fullName>
    </submittedName>
</protein>
<feature type="domain" description="Piezo transmembrane helical unit" evidence="3">
    <location>
        <begin position="277"/>
        <end position="397"/>
    </location>
</feature>
<evidence type="ECO:0000259" key="3">
    <source>
        <dbReference type="Pfam" id="PF23188"/>
    </source>
</evidence>
<keyword evidence="5" id="KW-1185">Reference proteome</keyword>
<dbReference type="PANTHER" id="PTHR47049:SF2">
    <property type="entry name" value="PIEZO-TYPE MECHANOSENSITIVE ION CHANNEL HOMOLOG"/>
    <property type="match status" value="1"/>
</dbReference>
<dbReference type="AlphaFoldDB" id="A0A4Y2IWL4"/>
<feature type="transmembrane region" description="Helical" evidence="2">
    <location>
        <begin position="372"/>
        <end position="390"/>
    </location>
</feature>
<feature type="compositionally biased region" description="Acidic residues" evidence="1">
    <location>
        <begin position="1"/>
        <end position="12"/>
    </location>
</feature>
<feature type="transmembrane region" description="Helical" evidence="2">
    <location>
        <begin position="505"/>
        <end position="525"/>
    </location>
</feature>
<accession>A0A4Y2IWL4</accession>
<keyword evidence="2" id="KW-0472">Membrane</keyword>
<dbReference type="EMBL" id="BGPR01002932">
    <property type="protein sequence ID" value="GBM81266.1"/>
    <property type="molecule type" value="Genomic_DNA"/>
</dbReference>
<dbReference type="OrthoDB" id="6418516at2759"/>
<keyword evidence="2" id="KW-1133">Transmembrane helix</keyword>
<feature type="compositionally biased region" description="Low complexity" evidence="1">
    <location>
        <begin position="104"/>
        <end position="121"/>
    </location>
</feature>
<organism evidence="4 5">
    <name type="scientific">Araneus ventricosus</name>
    <name type="common">Orbweaver spider</name>
    <name type="synonym">Epeira ventricosa</name>
    <dbReference type="NCBI Taxonomy" id="182803"/>
    <lineage>
        <taxon>Eukaryota</taxon>
        <taxon>Metazoa</taxon>
        <taxon>Ecdysozoa</taxon>
        <taxon>Arthropoda</taxon>
        <taxon>Chelicerata</taxon>
        <taxon>Arachnida</taxon>
        <taxon>Araneae</taxon>
        <taxon>Araneomorphae</taxon>
        <taxon>Entelegynae</taxon>
        <taxon>Araneoidea</taxon>
        <taxon>Araneidae</taxon>
        <taxon>Araneus</taxon>
    </lineage>
</organism>
<feature type="transmembrane region" description="Helical" evidence="2">
    <location>
        <begin position="296"/>
        <end position="315"/>
    </location>
</feature>
<proteinExistence type="predicted"/>
<evidence type="ECO:0000313" key="5">
    <source>
        <dbReference type="Proteomes" id="UP000499080"/>
    </source>
</evidence>
<evidence type="ECO:0000256" key="1">
    <source>
        <dbReference type="SAM" id="MobiDB-lite"/>
    </source>
</evidence>
<dbReference type="Pfam" id="PF23188">
    <property type="entry name" value="THU_Piezo1"/>
    <property type="match status" value="1"/>
</dbReference>
<feature type="region of interest" description="Disordered" evidence="1">
    <location>
        <begin position="415"/>
        <end position="460"/>
    </location>
</feature>
<dbReference type="InterPro" id="IPR056768">
    <property type="entry name" value="THU_Piezo"/>
</dbReference>
<evidence type="ECO:0000256" key="2">
    <source>
        <dbReference type="SAM" id="Phobius"/>
    </source>
</evidence>
<dbReference type="GO" id="GO:0016020">
    <property type="term" value="C:membrane"/>
    <property type="evidence" value="ECO:0007669"/>
    <property type="project" value="InterPro"/>
</dbReference>
<feature type="compositionally biased region" description="Basic and acidic residues" evidence="1">
    <location>
        <begin position="51"/>
        <end position="60"/>
    </location>
</feature>
<dbReference type="PANTHER" id="PTHR47049">
    <property type="entry name" value="PIEZO-TYPE MECHANOSENSITIVE ION CHANNEL HOMOLOG"/>
    <property type="match status" value="1"/>
</dbReference>
<evidence type="ECO:0000313" key="4">
    <source>
        <dbReference type="EMBL" id="GBM81266.1"/>
    </source>
</evidence>
<feature type="transmembrane region" description="Helical" evidence="2">
    <location>
        <begin position="268"/>
        <end position="290"/>
    </location>
</feature>
<dbReference type="GO" id="GO:0008381">
    <property type="term" value="F:mechanosensitive monoatomic ion channel activity"/>
    <property type="evidence" value="ECO:0007669"/>
    <property type="project" value="InterPro"/>
</dbReference>
<keyword evidence="2" id="KW-0812">Transmembrane</keyword>
<feature type="compositionally biased region" description="Basic and acidic residues" evidence="1">
    <location>
        <begin position="415"/>
        <end position="425"/>
    </location>
</feature>
<comment type="caution">
    <text evidence="4">The sequence shown here is derived from an EMBL/GenBank/DDBJ whole genome shotgun (WGS) entry which is preliminary data.</text>
</comment>
<reference evidence="4 5" key="1">
    <citation type="journal article" date="2019" name="Sci. Rep.">
        <title>Orb-weaving spider Araneus ventricosus genome elucidates the spidroin gene catalogue.</title>
        <authorList>
            <person name="Kono N."/>
            <person name="Nakamura H."/>
            <person name="Ohtoshi R."/>
            <person name="Moran D.A.P."/>
            <person name="Shinohara A."/>
            <person name="Yoshida Y."/>
            <person name="Fujiwara M."/>
            <person name="Mori M."/>
            <person name="Tomita M."/>
            <person name="Arakawa K."/>
        </authorList>
    </citation>
    <scope>NUCLEOTIDE SEQUENCE [LARGE SCALE GENOMIC DNA]</scope>
</reference>